<dbReference type="SMART" id="SM00866">
    <property type="entry name" value="UTRA"/>
    <property type="match status" value="1"/>
</dbReference>
<evidence type="ECO:0000256" key="1">
    <source>
        <dbReference type="ARBA" id="ARBA00023015"/>
    </source>
</evidence>
<dbReference type="InterPro" id="IPR036388">
    <property type="entry name" value="WH-like_DNA-bd_sf"/>
</dbReference>
<organism evidence="5">
    <name type="scientific">uncultured Rubrobacteraceae bacterium</name>
    <dbReference type="NCBI Taxonomy" id="349277"/>
    <lineage>
        <taxon>Bacteria</taxon>
        <taxon>Bacillati</taxon>
        <taxon>Actinomycetota</taxon>
        <taxon>Rubrobacteria</taxon>
        <taxon>Rubrobacterales</taxon>
        <taxon>Rubrobacteraceae</taxon>
        <taxon>environmental samples</taxon>
    </lineage>
</organism>
<dbReference type="SUPFAM" id="SSF64288">
    <property type="entry name" value="Chorismate lyase-like"/>
    <property type="match status" value="1"/>
</dbReference>
<dbReference type="GO" id="GO:0003677">
    <property type="term" value="F:DNA binding"/>
    <property type="evidence" value="ECO:0007669"/>
    <property type="project" value="UniProtKB-KW"/>
</dbReference>
<protein>
    <recommendedName>
        <fullName evidence="4">HTH gntR-type domain-containing protein</fullName>
    </recommendedName>
</protein>
<dbReference type="CDD" id="cd07377">
    <property type="entry name" value="WHTH_GntR"/>
    <property type="match status" value="1"/>
</dbReference>
<dbReference type="GO" id="GO:0045892">
    <property type="term" value="P:negative regulation of DNA-templated transcription"/>
    <property type="evidence" value="ECO:0007669"/>
    <property type="project" value="TreeGrafter"/>
</dbReference>
<reference evidence="5" key="1">
    <citation type="submission" date="2020-02" db="EMBL/GenBank/DDBJ databases">
        <authorList>
            <person name="Meier V. D."/>
        </authorList>
    </citation>
    <scope>NUCLEOTIDE SEQUENCE</scope>
    <source>
        <strain evidence="5">AVDCRST_MAG25</strain>
    </source>
</reference>
<dbReference type="SMART" id="SM00345">
    <property type="entry name" value="HTH_GNTR"/>
    <property type="match status" value="1"/>
</dbReference>
<dbReference type="Pfam" id="PF07702">
    <property type="entry name" value="UTRA"/>
    <property type="match status" value="1"/>
</dbReference>
<keyword evidence="2" id="KW-0238">DNA-binding</keyword>
<dbReference type="Gene3D" id="3.40.1410.10">
    <property type="entry name" value="Chorismate lyase-like"/>
    <property type="match status" value="1"/>
</dbReference>
<evidence type="ECO:0000256" key="2">
    <source>
        <dbReference type="ARBA" id="ARBA00023125"/>
    </source>
</evidence>
<dbReference type="EMBL" id="CADCVI010000151">
    <property type="protein sequence ID" value="CAA9475811.1"/>
    <property type="molecule type" value="Genomic_DNA"/>
</dbReference>
<dbReference type="InterPro" id="IPR000524">
    <property type="entry name" value="Tscrpt_reg_HTH_GntR"/>
</dbReference>
<dbReference type="PROSITE" id="PS50949">
    <property type="entry name" value="HTH_GNTR"/>
    <property type="match status" value="1"/>
</dbReference>
<dbReference type="PANTHER" id="PTHR44846">
    <property type="entry name" value="MANNOSYL-D-GLYCERATE TRANSPORT/METABOLISM SYSTEM REPRESSOR MNGR-RELATED"/>
    <property type="match status" value="1"/>
</dbReference>
<evidence type="ECO:0000259" key="4">
    <source>
        <dbReference type="PROSITE" id="PS50949"/>
    </source>
</evidence>
<dbReference type="InterPro" id="IPR011663">
    <property type="entry name" value="UTRA"/>
</dbReference>
<feature type="domain" description="HTH gntR-type" evidence="4">
    <location>
        <begin position="8"/>
        <end position="76"/>
    </location>
</feature>
<dbReference type="PANTHER" id="PTHR44846:SF1">
    <property type="entry name" value="MANNOSYL-D-GLYCERATE TRANSPORT_METABOLISM SYSTEM REPRESSOR MNGR-RELATED"/>
    <property type="match status" value="1"/>
</dbReference>
<dbReference type="Pfam" id="PF00392">
    <property type="entry name" value="GntR"/>
    <property type="match status" value="1"/>
</dbReference>
<evidence type="ECO:0000256" key="3">
    <source>
        <dbReference type="ARBA" id="ARBA00023163"/>
    </source>
</evidence>
<proteinExistence type="predicted"/>
<accession>A0A6J4RKM2</accession>
<keyword evidence="3" id="KW-0804">Transcription</keyword>
<sequence>MRQQERKVSAYKRLFEDLRGTIERGVYGDGERMPTEAELRKEYGVSRHTVRQAFQDLVAEGLVYRVPGRGTFVTGLSRRGRYLRSFGTVEELMSWTGTEMEVLSPCEVKTEPEAAARLGLSGEEVAVLVVRRRYEGVPFVVTHVRVSPELCESLSAESFATDGSGTVLGTLERSLTHPVAAVSQEITALPAPAELSGLIDCQPGEPILYVEREYFDSDGKPVELATSHYNPRRYSYRLELRRRTT</sequence>
<dbReference type="InterPro" id="IPR036390">
    <property type="entry name" value="WH_DNA-bd_sf"/>
</dbReference>
<dbReference type="InterPro" id="IPR028978">
    <property type="entry name" value="Chorismate_lyase_/UTRA_dom_sf"/>
</dbReference>
<evidence type="ECO:0000313" key="5">
    <source>
        <dbReference type="EMBL" id="CAA9475811.1"/>
    </source>
</evidence>
<keyword evidence="1" id="KW-0805">Transcription regulation</keyword>
<dbReference type="InterPro" id="IPR050679">
    <property type="entry name" value="Bact_HTH_transcr_reg"/>
</dbReference>
<name>A0A6J4RKM2_9ACTN</name>
<dbReference type="PRINTS" id="PR00035">
    <property type="entry name" value="HTHGNTR"/>
</dbReference>
<dbReference type="AlphaFoldDB" id="A0A6J4RKM2"/>
<dbReference type="SUPFAM" id="SSF46785">
    <property type="entry name" value="Winged helix' DNA-binding domain"/>
    <property type="match status" value="1"/>
</dbReference>
<gene>
    <name evidence="5" type="ORF">AVDCRST_MAG25-2404</name>
</gene>
<dbReference type="Gene3D" id="1.10.10.10">
    <property type="entry name" value="Winged helix-like DNA-binding domain superfamily/Winged helix DNA-binding domain"/>
    <property type="match status" value="1"/>
</dbReference>
<dbReference type="GO" id="GO:0003700">
    <property type="term" value="F:DNA-binding transcription factor activity"/>
    <property type="evidence" value="ECO:0007669"/>
    <property type="project" value="InterPro"/>
</dbReference>